<keyword evidence="4" id="KW-1185">Reference proteome</keyword>
<proteinExistence type="predicted"/>
<feature type="signal peptide" evidence="1">
    <location>
        <begin position="1"/>
        <end position="17"/>
    </location>
</feature>
<evidence type="ECO:0000259" key="2">
    <source>
        <dbReference type="PROSITE" id="PS50093"/>
    </source>
</evidence>
<dbReference type="InterPro" id="IPR026341">
    <property type="entry name" value="T9SS_type_B"/>
</dbReference>
<reference evidence="3 4" key="1">
    <citation type="submission" date="2024-06" db="EMBL/GenBank/DDBJ databases">
        <authorList>
            <person name="Kaempfer P."/>
            <person name="Viver T."/>
        </authorList>
    </citation>
    <scope>NUCLEOTIDE SEQUENCE [LARGE SCALE GENOMIC DNA]</scope>
    <source>
        <strain evidence="3 4">ST-119</strain>
    </source>
</reference>
<dbReference type="PROSITE" id="PS50093">
    <property type="entry name" value="PKD"/>
    <property type="match status" value="1"/>
</dbReference>
<sequence>MKKLLLLFLIITAPAIAQKEANNWFFGKNAGIHFLDDGSVEPLPGGQMVTNEGCSSISDEEGNLLFYTDGRTVWDRNHIIMPNADYFGGTGLLGDPSSTNSAIIVPKKGSPDIYYIFTVDEPHHTNASVYPAQYTGSYLESNGEQIIEQFIPDADDGLNNGLNYSVVDLSITGANGSIGDITDKNIHLLTYDPDDIDQAKYKCSEKITAVKSQNNGFWVVTHFIDTFYAFFVNENGVNTTPVTTQLAPVVPTSGYRRNGIGCIKSSPDGDYLAIVHNQLGTQTGGTADNGVVYLYDFDNNTGTLANPLLIKNNSKPYGIEFSAQSKKLYASFEMLNGYGGLHQYDLLSSNIPASDQLIGDVTGTALQLGPNGKIYGAINGAVSLYVINSPEEDGSACNFINNAIPLPAGTRSVFGLPPFITSLFSGNIVVSNMCFGNTTQFKINTMGSFDSITWDFGDGSPTSTDIEPEHQYAGSGIYTVTATIIKDDDTIVIEKEVTIYVVPVANTAPDLTECDPDNDGITTFSLSDNDAEVLGTQSDADFTVRYFASQADADTNSQVLNAILYSNTNNPQTIYARVQNKGNTDCYAVTSFTINALQAPELLVTEFATCDEDADGDDTNGQVIFDLEEATIALLGDDAPDYTVVYYASQSNAQSETTPLPQQFYNTVVNSQVIYAHITNNTFTNCFSIEPVTLIVNPLPVDIQNAALIQCDTEFNADGITQFNLTEADNYFTNGDADLTVSYFTETDDAENEISALTGAYTNTTNPETVYARVSNTLTGCYRVMPLVLQVNTVTPNVLTMERCDDDGTEDGLAEFTLTDLGLESAGTTVTYYTNVTDALLEQNAVGDTYTNVQENEEDVYARIETNNDCTAIQQIKLIVHPLPDVPYDETAIVCVNTGDYIVLDAGVAGANFTYLWSNGSITKTIIVNQPGTYTVLITDTSHSTLCQKQKTITVLPGDVAVINDILVHDLTDNNTITVLASPASNVDTVYMYSIDEPDGPWQAGNYFENVSPGIHTVYVYDTNGCGIVKKQVAVLGIPNYFTPNADGQHDYWNVIGINGPGNYNSKVYIFDRYGKLITKIKPQSIGWDGTYNGRPMPSTDYWYLIELEDGRTVRGHFSMVR</sequence>
<dbReference type="InterPro" id="IPR022409">
    <property type="entry name" value="PKD/Chitinase_dom"/>
</dbReference>
<accession>A0ABW8YYT1</accession>
<dbReference type="CDD" id="cd00146">
    <property type="entry name" value="PKD"/>
    <property type="match status" value="1"/>
</dbReference>
<dbReference type="SUPFAM" id="SSF101908">
    <property type="entry name" value="Putative isomerase YbhE"/>
    <property type="match status" value="1"/>
</dbReference>
<evidence type="ECO:0000313" key="3">
    <source>
        <dbReference type="EMBL" id="MFL9844320.1"/>
    </source>
</evidence>
<dbReference type="EMBL" id="JBELPZ010000006">
    <property type="protein sequence ID" value="MFL9844320.1"/>
    <property type="molecule type" value="Genomic_DNA"/>
</dbReference>
<dbReference type="Gene3D" id="2.60.40.10">
    <property type="entry name" value="Immunoglobulins"/>
    <property type="match status" value="1"/>
</dbReference>
<feature type="domain" description="PKD" evidence="2">
    <location>
        <begin position="438"/>
        <end position="501"/>
    </location>
</feature>
<dbReference type="InterPro" id="IPR013783">
    <property type="entry name" value="Ig-like_fold"/>
</dbReference>
<evidence type="ECO:0000313" key="4">
    <source>
        <dbReference type="Proteomes" id="UP001629156"/>
    </source>
</evidence>
<dbReference type="InterPro" id="IPR000601">
    <property type="entry name" value="PKD_dom"/>
</dbReference>
<dbReference type="SUPFAM" id="SSF49299">
    <property type="entry name" value="PKD domain"/>
    <property type="match status" value="1"/>
</dbReference>
<evidence type="ECO:0000256" key="1">
    <source>
        <dbReference type="SAM" id="SignalP"/>
    </source>
</evidence>
<organism evidence="3 4">
    <name type="scientific">Flavobacterium rhizosphaerae</name>
    <dbReference type="NCBI Taxonomy" id="3163298"/>
    <lineage>
        <taxon>Bacteria</taxon>
        <taxon>Pseudomonadati</taxon>
        <taxon>Bacteroidota</taxon>
        <taxon>Flavobacteriia</taxon>
        <taxon>Flavobacteriales</taxon>
        <taxon>Flavobacteriaceae</taxon>
        <taxon>Flavobacterium</taxon>
    </lineage>
</organism>
<dbReference type="NCBIfam" id="TIGR04131">
    <property type="entry name" value="Bac_Flav_CTERM"/>
    <property type="match status" value="1"/>
</dbReference>
<dbReference type="InterPro" id="IPR035986">
    <property type="entry name" value="PKD_dom_sf"/>
</dbReference>
<dbReference type="RefSeq" id="WP_408084571.1">
    <property type="nucleotide sequence ID" value="NZ_JBELPZ010000006.1"/>
</dbReference>
<comment type="caution">
    <text evidence="3">The sequence shown here is derived from an EMBL/GenBank/DDBJ whole genome shotgun (WGS) entry which is preliminary data.</text>
</comment>
<feature type="chain" id="PRO_5046049200" evidence="1">
    <location>
        <begin position="18"/>
        <end position="1122"/>
    </location>
</feature>
<name>A0ABW8YYT1_9FLAO</name>
<dbReference type="SMART" id="SM00089">
    <property type="entry name" value="PKD"/>
    <property type="match status" value="1"/>
</dbReference>
<protein>
    <submittedName>
        <fullName evidence="3">T9SS type B sorting domain-containing protein</fullName>
    </submittedName>
</protein>
<gene>
    <name evidence="3" type="ORF">ABS766_07810</name>
</gene>
<dbReference type="Proteomes" id="UP001629156">
    <property type="component" value="Unassembled WGS sequence"/>
</dbReference>
<dbReference type="Pfam" id="PF13585">
    <property type="entry name" value="CHU_C"/>
    <property type="match status" value="1"/>
</dbReference>
<keyword evidence="1" id="KW-0732">Signal</keyword>
<dbReference type="Pfam" id="PF18911">
    <property type="entry name" value="PKD_4"/>
    <property type="match status" value="1"/>
</dbReference>